<dbReference type="InterPro" id="IPR001387">
    <property type="entry name" value="Cro/C1-type_HTH"/>
</dbReference>
<dbReference type="SUPFAM" id="SSF47413">
    <property type="entry name" value="lambda repressor-like DNA-binding domains"/>
    <property type="match status" value="1"/>
</dbReference>
<dbReference type="GO" id="GO:0003677">
    <property type="term" value="F:DNA binding"/>
    <property type="evidence" value="ECO:0007669"/>
    <property type="project" value="InterPro"/>
</dbReference>
<dbReference type="Proteomes" id="UP000251835">
    <property type="component" value="Unassembled WGS sequence"/>
</dbReference>
<dbReference type="AlphaFoldDB" id="A0A7L4UMZ8"/>
<dbReference type="CDD" id="cd00093">
    <property type="entry name" value="HTH_XRE"/>
    <property type="match status" value="1"/>
</dbReference>
<comment type="caution">
    <text evidence="1">The sequence shown here is derived from an EMBL/GenBank/DDBJ whole genome shotgun (WGS) entry which is preliminary data.</text>
</comment>
<dbReference type="InterPro" id="IPR010982">
    <property type="entry name" value="Lambda_DNA-bd_dom_sf"/>
</dbReference>
<dbReference type="Gene3D" id="1.10.260.40">
    <property type="entry name" value="lambda repressor-like DNA-binding domains"/>
    <property type="match status" value="1"/>
</dbReference>
<sequence length="144" mass="16240">MEQEDKDVLDSITERIFQFIDAEGLSNADFAASIDIGAAVVSHMKNGRNKVSLNVYAKILDSFPNLNPDWLLFGEGIMYRSVNKLKSGNPITDEPNLFNTIRKQESNEVETDREKTSSAPPVTSKRVQKIVVFYDDNTFQEFSS</sequence>
<accession>A0A7L4UMZ8</accession>
<gene>
    <name evidence="1" type="ORF">C7377_1547</name>
</gene>
<keyword evidence="2" id="KW-1185">Reference proteome</keyword>
<proteinExistence type="predicted"/>
<dbReference type="RefSeq" id="WP_116496768.1">
    <property type="nucleotide sequence ID" value="NZ_QENZ01000005.1"/>
</dbReference>
<dbReference type="OrthoDB" id="1034290at2"/>
<name>A0A7L4UMZ8_BALHA</name>
<protein>
    <recommendedName>
        <fullName evidence="3">Helix-turn-helix protein</fullName>
    </recommendedName>
</protein>
<evidence type="ECO:0000313" key="1">
    <source>
        <dbReference type="EMBL" id="PVX49909.1"/>
    </source>
</evidence>
<evidence type="ECO:0000313" key="2">
    <source>
        <dbReference type="Proteomes" id="UP000251835"/>
    </source>
</evidence>
<reference evidence="1 2" key="1">
    <citation type="submission" date="2018-05" db="EMBL/GenBank/DDBJ databases">
        <title>Genomic Encyclopedia of Type Strains, Phase IV (KMG-IV): sequencing the most valuable type-strain genomes for metagenomic binning, comparative biology and taxonomic classification.</title>
        <authorList>
            <person name="Goeker M."/>
        </authorList>
    </citation>
    <scope>NUCLEOTIDE SEQUENCE [LARGE SCALE GENOMIC DNA]</scope>
    <source>
        <strain evidence="1 2">DSM 28579</strain>
    </source>
</reference>
<evidence type="ECO:0008006" key="3">
    <source>
        <dbReference type="Google" id="ProtNLM"/>
    </source>
</evidence>
<dbReference type="EMBL" id="QENZ01000005">
    <property type="protein sequence ID" value="PVX49909.1"/>
    <property type="molecule type" value="Genomic_DNA"/>
</dbReference>
<organism evidence="1 2">
    <name type="scientific">Balneicella halophila</name>
    <dbReference type="NCBI Taxonomy" id="1537566"/>
    <lineage>
        <taxon>Bacteria</taxon>
        <taxon>Pseudomonadati</taxon>
        <taxon>Bacteroidota</taxon>
        <taxon>Bacteroidia</taxon>
        <taxon>Bacteroidales</taxon>
        <taxon>Balneicellaceae</taxon>
        <taxon>Balneicella</taxon>
    </lineage>
</organism>